<feature type="binding site" evidence="9">
    <location>
        <position position="151"/>
    </location>
    <ligand>
        <name>Mn(2+)</name>
        <dbReference type="ChEBI" id="CHEBI:29035"/>
    </ligand>
</feature>
<evidence type="ECO:0000256" key="4">
    <source>
        <dbReference type="ARBA" id="ARBA00022857"/>
    </source>
</evidence>
<dbReference type="EMBL" id="DWXZ01000105">
    <property type="protein sequence ID" value="HJB37428.1"/>
    <property type="molecule type" value="Genomic_DNA"/>
</dbReference>
<dbReference type="GO" id="GO:0030604">
    <property type="term" value="F:1-deoxy-D-xylulose-5-phosphate reductoisomerase activity"/>
    <property type="evidence" value="ECO:0007669"/>
    <property type="project" value="UniProtKB-UniRule"/>
</dbReference>
<dbReference type="NCBIfam" id="TIGR00243">
    <property type="entry name" value="Dxr"/>
    <property type="match status" value="1"/>
</dbReference>
<proteinExistence type="inferred from homology"/>
<comment type="cofactor">
    <cofactor evidence="9">
        <name>Mg(2+)</name>
        <dbReference type="ChEBI" id="CHEBI:18420"/>
    </cofactor>
    <cofactor evidence="9">
        <name>Mn(2+)</name>
        <dbReference type="ChEBI" id="CHEBI:29035"/>
    </cofactor>
</comment>
<feature type="domain" description="1-deoxy-D-xylulose 5-phosphate reductoisomerase C-terminal" evidence="11">
    <location>
        <begin position="147"/>
        <end position="231"/>
    </location>
</feature>
<feature type="binding site" evidence="9">
    <location>
        <position position="152"/>
    </location>
    <ligand>
        <name>1-deoxy-D-xylulose 5-phosphate</name>
        <dbReference type="ChEBI" id="CHEBI:57792"/>
    </ligand>
</feature>
<evidence type="ECO:0000259" key="12">
    <source>
        <dbReference type="Pfam" id="PF13288"/>
    </source>
</evidence>
<keyword evidence="7 9" id="KW-0414">Isoprene biosynthesis</keyword>
<evidence type="ECO:0000256" key="6">
    <source>
        <dbReference type="ARBA" id="ARBA00023211"/>
    </source>
</evidence>
<feature type="binding site" evidence="9">
    <location>
        <position position="178"/>
    </location>
    <ligand>
        <name>1-deoxy-D-xylulose 5-phosphate</name>
        <dbReference type="ChEBI" id="CHEBI:57792"/>
    </ligand>
</feature>
<feature type="binding site" evidence="9">
    <location>
        <position position="13"/>
    </location>
    <ligand>
        <name>NADPH</name>
        <dbReference type="ChEBI" id="CHEBI:57783"/>
    </ligand>
</feature>
<feature type="binding site" evidence="9">
    <location>
        <position position="11"/>
    </location>
    <ligand>
        <name>NADPH</name>
        <dbReference type="ChEBI" id="CHEBI:57783"/>
    </ligand>
</feature>
<keyword evidence="4 9" id="KW-0521">NADP</keyword>
<comment type="similarity">
    <text evidence="2 9">Belongs to the DXR family.</text>
</comment>
<evidence type="ECO:0000256" key="7">
    <source>
        <dbReference type="ARBA" id="ARBA00023229"/>
    </source>
</evidence>
<feature type="binding site" evidence="9">
    <location>
        <position position="201"/>
    </location>
    <ligand>
        <name>1-deoxy-D-xylulose 5-phosphate</name>
        <dbReference type="ChEBI" id="CHEBI:57792"/>
    </ligand>
</feature>
<evidence type="ECO:0000256" key="5">
    <source>
        <dbReference type="ARBA" id="ARBA00023002"/>
    </source>
</evidence>
<evidence type="ECO:0000256" key="2">
    <source>
        <dbReference type="ARBA" id="ARBA00006825"/>
    </source>
</evidence>
<dbReference type="NCBIfam" id="NF009114">
    <property type="entry name" value="PRK12464.1"/>
    <property type="match status" value="1"/>
</dbReference>
<evidence type="ECO:0000313" key="14">
    <source>
        <dbReference type="Proteomes" id="UP000824214"/>
    </source>
</evidence>
<dbReference type="Proteomes" id="UP000824214">
    <property type="component" value="Unassembled WGS sequence"/>
</dbReference>
<dbReference type="InterPro" id="IPR036291">
    <property type="entry name" value="NAD(P)-bd_dom_sf"/>
</dbReference>
<comment type="pathway">
    <text evidence="1 9">Isoprenoid biosynthesis; isopentenyl diphosphate biosynthesis via DXP pathway; isopentenyl diphosphate from 1-deoxy-D-xylulose 5-phosphate: step 1/6.</text>
</comment>
<dbReference type="InterPro" id="IPR026877">
    <property type="entry name" value="DXPR_C"/>
</dbReference>
<feature type="binding site" evidence="9">
    <location>
        <position position="223"/>
    </location>
    <ligand>
        <name>Mn(2+)</name>
        <dbReference type="ChEBI" id="CHEBI:29035"/>
    </ligand>
</feature>
<dbReference type="Pfam" id="PF08436">
    <property type="entry name" value="DXP_redisom_C"/>
    <property type="match status" value="1"/>
</dbReference>
<feature type="binding site" evidence="9">
    <location>
        <position position="126"/>
    </location>
    <ligand>
        <name>1-deoxy-D-xylulose 5-phosphate</name>
        <dbReference type="ChEBI" id="CHEBI:57792"/>
    </ligand>
</feature>
<dbReference type="InterPro" id="IPR013512">
    <property type="entry name" value="DXP_reductoisomerase_N"/>
</dbReference>
<protein>
    <recommendedName>
        <fullName evidence="9">1-deoxy-D-xylulose 5-phosphate reductoisomerase</fullName>
        <shortName evidence="9">DXP reductoisomerase</shortName>
        <ecNumber evidence="9">1.1.1.267</ecNumber>
    </recommendedName>
    <alternativeName>
        <fullName evidence="9">1-deoxyxylulose-5-phosphate reductoisomerase</fullName>
    </alternativeName>
    <alternativeName>
        <fullName evidence="9">2-C-methyl-D-erythritol 4-phosphate synthase</fullName>
    </alternativeName>
</protein>
<accession>A0A9D2RYF5</accession>
<feature type="binding site" evidence="9">
    <location>
        <position position="207"/>
    </location>
    <ligand>
        <name>NADPH</name>
        <dbReference type="ChEBI" id="CHEBI:57783"/>
    </ligand>
</feature>
<dbReference type="Gene3D" id="3.40.50.720">
    <property type="entry name" value="NAD(P)-binding Rossmann-like Domain"/>
    <property type="match status" value="1"/>
</dbReference>
<name>A0A9D2RYF5_9FIRM</name>
<reference evidence="13" key="1">
    <citation type="journal article" date="2021" name="PeerJ">
        <title>Extensive microbial diversity within the chicken gut microbiome revealed by metagenomics and culture.</title>
        <authorList>
            <person name="Gilroy R."/>
            <person name="Ravi A."/>
            <person name="Getino M."/>
            <person name="Pursley I."/>
            <person name="Horton D.L."/>
            <person name="Alikhan N.F."/>
            <person name="Baker D."/>
            <person name="Gharbi K."/>
            <person name="Hall N."/>
            <person name="Watson M."/>
            <person name="Adriaenssens E.M."/>
            <person name="Foster-Nyarko E."/>
            <person name="Jarju S."/>
            <person name="Secka A."/>
            <person name="Antonio M."/>
            <person name="Oren A."/>
            <person name="Chaudhuri R.R."/>
            <person name="La Ragione R."/>
            <person name="Hildebrand F."/>
            <person name="Pallen M.J."/>
        </authorList>
    </citation>
    <scope>NUCLEOTIDE SEQUENCE</scope>
    <source>
        <strain evidence="13">ChiBcolR8-3208</strain>
    </source>
</reference>
<dbReference type="FunFam" id="3.40.50.720:FF:000045">
    <property type="entry name" value="1-deoxy-D-xylulose 5-phosphate reductoisomerase"/>
    <property type="match status" value="1"/>
</dbReference>
<dbReference type="EC" id="1.1.1.267" evidence="9"/>
<dbReference type="PIRSF" id="PIRSF006205">
    <property type="entry name" value="Dxp_reductismrs"/>
    <property type="match status" value="1"/>
</dbReference>
<dbReference type="Pfam" id="PF02670">
    <property type="entry name" value="DXP_reductoisom"/>
    <property type="match status" value="1"/>
</dbReference>
<dbReference type="SUPFAM" id="SSF55347">
    <property type="entry name" value="Glyceraldehyde-3-phosphate dehydrogenase-like, C-terminal domain"/>
    <property type="match status" value="1"/>
</dbReference>
<evidence type="ECO:0000256" key="1">
    <source>
        <dbReference type="ARBA" id="ARBA00005094"/>
    </source>
</evidence>
<gene>
    <name evidence="9" type="primary">dxr</name>
    <name evidence="13" type="ORF">H9942_05100</name>
</gene>
<dbReference type="SUPFAM" id="SSF51735">
    <property type="entry name" value="NAD(P)-binding Rossmann-fold domains"/>
    <property type="match status" value="1"/>
</dbReference>
<feature type="binding site" evidence="9">
    <location>
        <position position="153"/>
    </location>
    <ligand>
        <name>1-deoxy-D-xylulose 5-phosphate</name>
        <dbReference type="ChEBI" id="CHEBI:57792"/>
    </ligand>
</feature>
<comment type="caution">
    <text evidence="9">Lacks conserved residue(s) required for the propagation of feature annotation.</text>
</comment>
<evidence type="ECO:0000259" key="11">
    <source>
        <dbReference type="Pfam" id="PF08436"/>
    </source>
</evidence>
<dbReference type="InterPro" id="IPR013644">
    <property type="entry name" value="DXP_reductoisomerase_C"/>
</dbReference>
<keyword evidence="6 9" id="KW-0464">Manganese</keyword>
<feature type="binding site" evidence="9">
    <location>
        <position position="223"/>
    </location>
    <ligand>
        <name>1-deoxy-D-xylulose 5-phosphate</name>
        <dbReference type="ChEBI" id="CHEBI:57792"/>
    </ligand>
</feature>
<feature type="domain" description="1-deoxy-D-xylulose 5-phosphate reductoisomerase N-terminal" evidence="10">
    <location>
        <begin position="4"/>
        <end position="133"/>
    </location>
</feature>
<dbReference type="AlphaFoldDB" id="A0A9D2RYF5"/>
<dbReference type="SUPFAM" id="SSF69055">
    <property type="entry name" value="1-deoxy-D-xylulose-5-phosphate reductoisomerase, C-terminal domain"/>
    <property type="match status" value="1"/>
</dbReference>
<evidence type="ECO:0000313" key="13">
    <source>
        <dbReference type="EMBL" id="HJB37428.1"/>
    </source>
</evidence>
<comment type="caution">
    <text evidence="13">The sequence shown here is derived from an EMBL/GenBank/DDBJ whole genome shotgun (WGS) entry which is preliminary data.</text>
</comment>
<feature type="binding site" evidence="9">
    <location>
        <position position="10"/>
    </location>
    <ligand>
        <name>NADPH</name>
        <dbReference type="ChEBI" id="CHEBI:57783"/>
    </ligand>
</feature>
<evidence type="ECO:0000259" key="10">
    <source>
        <dbReference type="Pfam" id="PF02670"/>
    </source>
</evidence>
<feature type="binding site" evidence="9">
    <location>
        <position position="219"/>
    </location>
    <ligand>
        <name>1-deoxy-D-xylulose 5-phosphate</name>
        <dbReference type="ChEBI" id="CHEBI:57792"/>
    </ligand>
</feature>
<dbReference type="PANTHER" id="PTHR30525:SF0">
    <property type="entry name" value="1-DEOXY-D-XYLULOSE 5-PHOSPHATE REDUCTOISOMERASE, CHLOROPLASTIC"/>
    <property type="match status" value="1"/>
</dbReference>
<keyword evidence="5 9" id="KW-0560">Oxidoreductase</keyword>
<keyword evidence="3 9" id="KW-0479">Metal-binding</keyword>
<evidence type="ECO:0000256" key="9">
    <source>
        <dbReference type="HAMAP-Rule" id="MF_00183"/>
    </source>
</evidence>
<feature type="binding site" evidence="9">
    <location>
        <position position="153"/>
    </location>
    <ligand>
        <name>Mn(2+)</name>
        <dbReference type="ChEBI" id="CHEBI:29035"/>
    </ligand>
</feature>
<feature type="binding site" evidence="9">
    <location>
        <position position="220"/>
    </location>
    <ligand>
        <name>1-deoxy-D-xylulose 5-phosphate</name>
        <dbReference type="ChEBI" id="CHEBI:57792"/>
    </ligand>
</feature>
<feature type="binding site" evidence="9">
    <location>
        <position position="125"/>
    </location>
    <ligand>
        <name>NADPH</name>
        <dbReference type="ChEBI" id="CHEBI:57783"/>
    </ligand>
</feature>
<feature type="domain" description="DXP reductoisomerase C-terminal" evidence="12">
    <location>
        <begin position="263"/>
        <end position="378"/>
    </location>
</feature>
<evidence type="ECO:0000256" key="3">
    <source>
        <dbReference type="ARBA" id="ARBA00022723"/>
    </source>
</evidence>
<dbReference type="InterPro" id="IPR003821">
    <property type="entry name" value="DXP_reductoisomerase"/>
</dbReference>
<feature type="binding site" evidence="9">
    <location>
        <position position="127"/>
    </location>
    <ligand>
        <name>NADPH</name>
        <dbReference type="ChEBI" id="CHEBI:57783"/>
    </ligand>
</feature>
<feature type="binding site" evidence="9">
    <location>
        <position position="214"/>
    </location>
    <ligand>
        <name>1-deoxy-D-xylulose 5-phosphate</name>
        <dbReference type="ChEBI" id="CHEBI:57792"/>
    </ligand>
</feature>
<dbReference type="InterPro" id="IPR036169">
    <property type="entry name" value="DXPR_C_sf"/>
</dbReference>
<dbReference type="GO" id="GO:0030145">
    <property type="term" value="F:manganese ion binding"/>
    <property type="evidence" value="ECO:0007669"/>
    <property type="project" value="TreeGrafter"/>
</dbReference>
<keyword evidence="9" id="KW-0460">Magnesium</keyword>
<sequence>MMRLSLLGSTGSIGTQALEVVRNLRAQGEEVQVVALAARSSVQALEAQAREFRPAVVAVFEEAAARSLRESLADTGIPVLAGMEGLCQAAAWETATTTLNAVVGMVGLQPTLAAIRAGKTVALANKETLVAGGAMVMEEARSRGVAMLPVDSEHSAIFQCLQGCPEKGALEKLILTASGGPFFGRKRQELAAVTREQALRHPNWDMGAKITIDSATLMNKGLEVIEASWLFDMPEEKIQVVVHRESIIHSMIQYKDHGVIAQLGLPDMAVPIQYALTYPRRLPSPAGELDLCALGALTFCPPDEEAFPCLALCREALRRGGLVPAAANGANEQAVALFLEGKIGFLDIPRLVEAAMARQAPGVVTLEGVLAADKEARAYVAGAVH</sequence>
<comment type="catalytic activity">
    <reaction evidence="8">
        <text>2-C-methyl-D-erythritol 4-phosphate + NADP(+) = 1-deoxy-D-xylulose 5-phosphate + NADPH + H(+)</text>
        <dbReference type="Rhea" id="RHEA:13717"/>
        <dbReference type="ChEBI" id="CHEBI:15378"/>
        <dbReference type="ChEBI" id="CHEBI:57783"/>
        <dbReference type="ChEBI" id="CHEBI:57792"/>
        <dbReference type="ChEBI" id="CHEBI:58262"/>
        <dbReference type="ChEBI" id="CHEBI:58349"/>
        <dbReference type="EC" id="1.1.1.267"/>
    </reaction>
    <physiologicalReaction direction="right-to-left" evidence="8">
        <dbReference type="Rhea" id="RHEA:13719"/>
    </physiologicalReaction>
</comment>
<dbReference type="Pfam" id="PF13288">
    <property type="entry name" value="DXPR_C"/>
    <property type="match status" value="1"/>
</dbReference>
<dbReference type="Gene3D" id="1.10.1740.10">
    <property type="match status" value="1"/>
</dbReference>
<organism evidence="13 14">
    <name type="scientific">Candidatus Acutalibacter ornithocaccae</name>
    <dbReference type="NCBI Taxonomy" id="2838416"/>
    <lineage>
        <taxon>Bacteria</taxon>
        <taxon>Bacillati</taxon>
        <taxon>Bacillota</taxon>
        <taxon>Clostridia</taxon>
        <taxon>Eubacteriales</taxon>
        <taxon>Acutalibacteraceae</taxon>
        <taxon>Acutalibacter</taxon>
    </lineage>
</organism>
<dbReference type="GO" id="GO:0070402">
    <property type="term" value="F:NADPH binding"/>
    <property type="evidence" value="ECO:0007669"/>
    <property type="project" value="InterPro"/>
</dbReference>
<evidence type="ECO:0000256" key="8">
    <source>
        <dbReference type="ARBA" id="ARBA00048543"/>
    </source>
</evidence>
<dbReference type="GO" id="GO:0051484">
    <property type="term" value="P:isopentenyl diphosphate biosynthetic process, methylerythritol 4-phosphate pathway involved in terpenoid biosynthetic process"/>
    <property type="evidence" value="ECO:0007669"/>
    <property type="project" value="TreeGrafter"/>
</dbReference>
<reference evidence="13" key="2">
    <citation type="submission" date="2021-04" db="EMBL/GenBank/DDBJ databases">
        <authorList>
            <person name="Gilroy R."/>
        </authorList>
    </citation>
    <scope>NUCLEOTIDE SEQUENCE</scope>
    <source>
        <strain evidence="13">ChiBcolR8-3208</strain>
    </source>
</reference>
<dbReference type="PANTHER" id="PTHR30525">
    <property type="entry name" value="1-DEOXY-D-XYLULOSE 5-PHOSPHATE REDUCTOISOMERASE"/>
    <property type="match status" value="1"/>
</dbReference>
<dbReference type="HAMAP" id="MF_00183">
    <property type="entry name" value="DXP_reductoisom"/>
    <property type="match status" value="1"/>
</dbReference>
<feature type="binding site" evidence="9">
    <location>
        <position position="12"/>
    </location>
    <ligand>
        <name>NADPH</name>
        <dbReference type="ChEBI" id="CHEBI:57783"/>
    </ligand>
</feature>
<comment type="function">
    <text evidence="9">Catalyzes the NADPH-dependent rearrangement and reduction of 1-deoxy-D-xylulose-5-phosphate (DXP) to 2-C-methyl-D-erythritol 4-phosphate (MEP).</text>
</comment>